<dbReference type="AlphaFoldDB" id="A0AAE1CZS0"/>
<dbReference type="Proteomes" id="UP001283361">
    <property type="component" value="Unassembled WGS sequence"/>
</dbReference>
<organism evidence="2 3">
    <name type="scientific">Elysia crispata</name>
    <name type="common">lettuce slug</name>
    <dbReference type="NCBI Taxonomy" id="231223"/>
    <lineage>
        <taxon>Eukaryota</taxon>
        <taxon>Metazoa</taxon>
        <taxon>Spiralia</taxon>
        <taxon>Lophotrochozoa</taxon>
        <taxon>Mollusca</taxon>
        <taxon>Gastropoda</taxon>
        <taxon>Heterobranchia</taxon>
        <taxon>Euthyneura</taxon>
        <taxon>Panpulmonata</taxon>
        <taxon>Sacoglossa</taxon>
        <taxon>Placobranchoidea</taxon>
        <taxon>Plakobranchidae</taxon>
        <taxon>Elysia</taxon>
    </lineage>
</organism>
<protein>
    <submittedName>
        <fullName evidence="2">Uncharacterized protein</fullName>
    </submittedName>
</protein>
<accession>A0AAE1CZS0</accession>
<reference evidence="2" key="1">
    <citation type="journal article" date="2023" name="G3 (Bethesda)">
        <title>A reference genome for the long-term kleptoplast-retaining sea slug Elysia crispata morphotype clarki.</title>
        <authorList>
            <person name="Eastman K.E."/>
            <person name="Pendleton A.L."/>
            <person name="Shaikh M.A."/>
            <person name="Suttiyut T."/>
            <person name="Ogas R."/>
            <person name="Tomko P."/>
            <person name="Gavelis G."/>
            <person name="Widhalm J.R."/>
            <person name="Wisecaver J.H."/>
        </authorList>
    </citation>
    <scope>NUCLEOTIDE SEQUENCE</scope>
    <source>
        <strain evidence="2">ECLA1</strain>
    </source>
</reference>
<dbReference type="EMBL" id="JAWDGP010006142">
    <property type="protein sequence ID" value="KAK3746456.1"/>
    <property type="molecule type" value="Genomic_DNA"/>
</dbReference>
<evidence type="ECO:0000256" key="1">
    <source>
        <dbReference type="SAM" id="MobiDB-lite"/>
    </source>
</evidence>
<comment type="caution">
    <text evidence="2">The sequence shown here is derived from an EMBL/GenBank/DDBJ whole genome shotgun (WGS) entry which is preliminary data.</text>
</comment>
<evidence type="ECO:0000313" key="2">
    <source>
        <dbReference type="EMBL" id="KAK3746456.1"/>
    </source>
</evidence>
<gene>
    <name evidence="2" type="ORF">RRG08_017464</name>
</gene>
<proteinExistence type="predicted"/>
<evidence type="ECO:0000313" key="3">
    <source>
        <dbReference type="Proteomes" id="UP001283361"/>
    </source>
</evidence>
<feature type="region of interest" description="Disordered" evidence="1">
    <location>
        <begin position="100"/>
        <end position="129"/>
    </location>
</feature>
<name>A0AAE1CZS0_9GAST</name>
<sequence length="129" mass="13934">MRTNLVIYCKLTRHDANSTGHGIYHVASLTICSIPLPDGLSVCLARMPDRCTHEMVSLVCPAVHLYTLGTFFKGPNVTFGDPKQVGVHGGQGPFSKTSFSRCPGHSKVRGQRFSPHSSGEMAQTGLGFM</sequence>
<keyword evidence="3" id="KW-1185">Reference proteome</keyword>